<evidence type="ECO:0000256" key="1">
    <source>
        <dbReference type="ARBA" id="ARBA00022723"/>
    </source>
</evidence>
<feature type="domain" description="ZAD" evidence="9">
    <location>
        <begin position="3"/>
        <end position="78"/>
    </location>
</feature>
<dbReference type="PANTHER" id="PTHR24408:SF34">
    <property type="entry name" value="ZINC FINGER PROTEIN 672-RELATED"/>
    <property type="match status" value="1"/>
</dbReference>
<organism evidence="11">
    <name type="scientific">Drosophila sechellia</name>
    <name type="common">Fruit fly</name>
    <dbReference type="NCBI Taxonomy" id="7238"/>
    <lineage>
        <taxon>Eukaryota</taxon>
        <taxon>Metazoa</taxon>
        <taxon>Ecdysozoa</taxon>
        <taxon>Arthropoda</taxon>
        <taxon>Hexapoda</taxon>
        <taxon>Insecta</taxon>
        <taxon>Pterygota</taxon>
        <taxon>Neoptera</taxon>
        <taxon>Endopterygota</taxon>
        <taxon>Diptera</taxon>
        <taxon>Brachycera</taxon>
        <taxon>Muscomorpha</taxon>
        <taxon>Ephydroidea</taxon>
        <taxon>Drosophilidae</taxon>
        <taxon>Drosophila</taxon>
        <taxon>Sophophora</taxon>
    </lineage>
</organism>
<dbReference type="InterPro" id="IPR012934">
    <property type="entry name" value="Znf_AD"/>
</dbReference>
<evidence type="ECO:0000259" key="9">
    <source>
        <dbReference type="PROSITE" id="PS51915"/>
    </source>
</evidence>
<dbReference type="SMART" id="SM00868">
    <property type="entry name" value="zf-AD"/>
    <property type="match status" value="1"/>
</dbReference>
<dbReference type="Gene3D" id="3.40.1800.20">
    <property type="match status" value="1"/>
</dbReference>
<dbReference type="HOGENOM" id="CLU_002678_94_3_1"/>
<dbReference type="STRING" id="7238.B4HIB6"/>
<keyword evidence="2" id="KW-0677">Repeat</keyword>
<dbReference type="EMBL" id="CH480815">
    <property type="protein sequence ID" value="EDW42631.1"/>
    <property type="molecule type" value="Genomic_DNA"/>
</dbReference>
<dbReference type="KEGG" id="dse:6606848"/>
<dbReference type="Proteomes" id="UP000001292">
    <property type="component" value="Unassembled WGS sequence"/>
</dbReference>
<dbReference type="PhylomeDB" id="B4HIB6"/>
<feature type="domain" description="C2H2-type" evidence="8">
    <location>
        <begin position="284"/>
        <end position="311"/>
    </location>
</feature>
<evidence type="ECO:0000256" key="6">
    <source>
        <dbReference type="PROSITE-ProRule" id="PRU01263"/>
    </source>
</evidence>
<dbReference type="OMA" id="PDTKFVC"/>
<keyword evidence="11" id="KW-1185">Reference proteome</keyword>
<evidence type="ECO:0000256" key="2">
    <source>
        <dbReference type="ARBA" id="ARBA00022737"/>
    </source>
</evidence>
<dbReference type="Pfam" id="PF12874">
    <property type="entry name" value="zf-met"/>
    <property type="match status" value="1"/>
</dbReference>
<keyword evidence="4 6" id="KW-0862">Zinc</keyword>
<dbReference type="AlphaFoldDB" id="B4HIB6"/>
<dbReference type="Pfam" id="PF07776">
    <property type="entry name" value="zf-AD"/>
    <property type="match status" value="1"/>
</dbReference>
<dbReference type="SUPFAM" id="SSF57716">
    <property type="entry name" value="Glucocorticoid receptor-like (DNA-binding domain)"/>
    <property type="match status" value="1"/>
</dbReference>
<gene>
    <name evidence="10" type="primary">Dsec\GM23932</name>
    <name evidence="10" type="ORF">Dsec_GM23932</name>
</gene>
<feature type="domain" description="C2H2-type" evidence="8">
    <location>
        <begin position="195"/>
        <end position="218"/>
    </location>
</feature>
<dbReference type="InterPro" id="IPR013087">
    <property type="entry name" value="Znf_C2H2_type"/>
</dbReference>
<dbReference type="GO" id="GO:0008270">
    <property type="term" value="F:zinc ion binding"/>
    <property type="evidence" value="ECO:0007669"/>
    <property type="project" value="UniProtKB-UniRule"/>
</dbReference>
<feature type="binding site" evidence="6">
    <location>
        <position position="54"/>
    </location>
    <ligand>
        <name>Zn(2+)</name>
        <dbReference type="ChEBI" id="CHEBI:29105"/>
    </ligand>
</feature>
<dbReference type="PANTHER" id="PTHR24408">
    <property type="entry name" value="ZINC FINGER PROTEIN"/>
    <property type="match status" value="1"/>
</dbReference>
<keyword evidence="3 5" id="KW-0863">Zinc-finger</keyword>
<sequence length="446" mass="51264">MRYICRTCSRMADPAAAKNLFDPSSSSVLRQIETITNLQLNEDDKLPRFMCQDCQHDLQIAIDFRRVCIEAQELLELQLRQVEKEEEVFESLAEQWLDDCPDELSPLSPVVRLNDRMDFIFDPEPQDKNTDEVAFIETTTTTEYRNAYQPVVSPQSSPELSTDSLLSNEHFDMALSPESEPASEAINNPDTSSSHTCSKCGLEFENVDELKLHKYHLHDIPPDTKFVCDHCDEGFRSAAALTRHCNMINLPLTHSCSKCMSQFHNHILLVTHKERCLRPAPSQHVCHICGKHLTTAFNLKNHLVRHAGTRRHKCDQCSACFYTAAELCSHQKTHTTERPYICRYNCGKTFRFCSARSMHERVHMDASKRIYQCEYCPKSYVTPSECRTHQKYHNLTRDHGCEICHISFKTAKHYRSHLKSNAHKTLEERAKAAASPNSRGKNRSTN</sequence>
<dbReference type="GO" id="GO:0000981">
    <property type="term" value="F:DNA-binding transcription factor activity, RNA polymerase II-specific"/>
    <property type="evidence" value="ECO:0007669"/>
    <property type="project" value="TreeGrafter"/>
</dbReference>
<evidence type="ECO:0000313" key="11">
    <source>
        <dbReference type="Proteomes" id="UP000001292"/>
    </source>
</evidence>
<protein>
    <submittedName>
        <fullName evidence="10">GM23932</fullName>
    </submittedName>
</protein>
<dbReference type="Pfam" id="PF00096">
    <property type="entry name" value="zf-C2H2"/>
    <property type="match status" value="3"/>
</dbReference>
<feature type="domain" description="C2H2-type" evidence="8">
    <location>
        <begin position="226"/>
        <end position="259"/>
    </location>
</feature>
<dbReference type="InterPro" id="IPR036236">
    <property type="entry name" value="Znf_C2H2_sf"/>
</dbReference>
<keyword evidence="1 6" id="KW-0479">Metal-binding</keyword>
<reference evidence="10 11" key="1">
    <citation type="journal article" date="2007" name="Nature">
        <title>Evolution of genes and genomes on the Drosophila phylogeny.</title>
        <authorList>
            <consortium name="Drosophila 12 Genomes Consortium"/>
            <person name="Clark A.G."/>
            <person name="Eisen M.B."/>
            <person name="Smith D.R."/>
            <person name="Bergman C.M."/>
            <person name="Oliver B."/>
            <person name="Markow T.A."/>
            <person name="Kaufman T.C."/>
            <person name="Kellis M."/>
            <person name="Gelbart W."/>
            <person name="Iyer V.N."/>
            <person name="Pollard D.A."/>
            <person name="Sackton T.B."/>
            <person name="Larracuente A.M."/>
            <person name="Singh N.D."/>
            <person name="Abad J.P."/>
            <person name="Abt D.N."/>
            <person name="Adryan B."/>
            <person name="Aguade M."/>
            <person name="Akashi H."/>
            <person name="Anderson W.W."/>
            <person name="Aquadro C.F."/>
            <person name="Ardell D.H."/>
            <person name="Arguello R."/>
            <person name="Artieri C.G."/>
            <person name="Barbash D.A."/>
            <person name="Barker D."/>
            <person name="Barsanti P."/>
            <person name="Batterham P."/>
            <person name="Batzoglou S."/>
            <person name="Begun D."/>
            <person name="Bhutkar A."/>
            <person name="Blanco E."/>
            <person name="Bosak S.A."/>
            <person name="Bradley R.K."/>
            <person name="Brand A.D."/>
            <person name="Brent M.R."/>
            <person name="Brooks A.N."/>
            <person name="Brown R.H."/>
            <person name="Butlin R.K."/>
            <person name="Caggese C."/>
            <person name="Calvi B.R."/>
            <person name="Bernardo de Carvalho A."/>
            <person name="Caspi A."/>
            <person name="Castrezana S."/>
            <person name="Celniker S.E."/>
            <person name="Chang J.L."/>
            <person name="Chapple C."/>
            <person name="Chatterji S."/>
            <person name="Chinwalla A."/>
            <person name="Civetta A."/>
            <person name="Clifton S.W."/>
            <person name="Comeron J.M."/>
            <person name="Costello J.C."/>
            <person name="Coyne J.A."/>
            <person name="Daub J."/>
            <person name="David R.G."/>
            <person name="Delcher A.L."/>
            <person name="Delehaunty K."/>
            <person name="Do C.B."/>
            <person name="Ebling H."/>
            <person name="Edwards K."/>
            <person name="Eickbush T."/>
            <person name="Evans J.D."/>
            <person name="Filipski A."/>
            <person name="Findeiss S."/>
            <person name="Freyhult E."/>
            <person name="Fulton L."/>
            <person name="Fulton R."/>
            <person name="Garcia A.C."/>
            <person name="Gardiner A."/>
            <person name="Garfield D.A."/>
            <person name="Garvin B.E."/>
            <person name="Gibson G."/>
            <person name="Gilbert D."/>
            <person name="Gnerre S."/>
            <person name="Godfrey J."/>
            <person name="Good R."/>
            <person name="Gotea V."/>
            <person name="Gravely B."/>
            <person name="Greenberg A.J."/>
            <person name="Griffiths-Jones S."/>
            <person name="Gross S."/>
            <person name="Guigo R."/>
            <person name="Gustafson E.A."/>
            <person name="Haerty W."/>
            <person name="Hahn M.W."/>
            <person name="Halligan D.L."/>
            <person name="Halpern A.L."/>
            <person name="Halter G.M."/>
            <person name="Han M.V."/>
            <person name="Heger A."/>
            <person name="Hillier L."/>
            <person name="Hinrichs A.S."/>
            <person name="Holmes I."/>
            <person name="Hoskins R.A."/>
            <person name="Hubisz M.J."/>
            <person name="Hultmark D."/>
            <person name="Huntley M.A."/>
            <person name="Jaffe D.B."/>
            <person name="Jagadeeshan S."/>
            <person name="Jeck W.R."/>
            <person name="Johnson J."/>
            <person name="Jones C.D."/>
            <person name="Jordan W.C."/>
            <person name="Karpen G.H."/>
            <person name="Kataoka E."/>
            <person name="Keightley P.D."/>
            <person name="Kheradpour P."/>
            <person name="Kirkness E.F."/>
            <person name="Koerich L.B."/>
            <person name="Kristiansen K."/>
            <person name="Kudrna D."/>
            <person name="Kulathinal R.J."/>
            <person name="Kumar S."/>
            <person name="Kwok R."/>
            <person name="Lander E."/>
            <person name="Langley C.H."/>
            <person name="Lapoint R."/>
            <person name="Lazzaro B.P."/>
            <person name="Lee S.J."/>
            <person name="Levesque L."/>
            <person name="Li R."/>
            <person name="Lin C.F."/>
            <person name="Lin M.F."/>
            <person name="Lindblad-Toh K."/>
            <person name="Llopart A."/>
            <person name="Long M."/>
            <person name="Low L."/>
            <person name="Lozovsky E."/>
            <person name="Lu J."/>
            <person name="Luo M."/>
            <person name="Machado C.A."/>
            <person name="Makalowski W."/>
            <person name="Marzo M."/>
            <person name="Matsuda M."/>
            <person name="Matzkin L."/>
            <person name="McAllister B."/>
            <person name="McBride C.S."/>
            <person name="McKernan B."/>
            <person name="McKernan K."/>
            <person name="Mendez-Lago M."/>
            <person name="Minx P."/>
            <person name="Mollenhauer M.U."/>
            <person name="Montooth K."/>
            <person name="Mount S.M."/>
            <person name="Mu X."/>
            <person name="Myers E."/>
            <person name="Negre B."/>
            <person name="Newfeld S."/>
            <person name="Nielsen R."/>
            <person name="Noor M.A."/>
            <person name="O'Grady P."/>
            <person name="Pachter L."/>
            <person name="Papaceit M."/>
            <person name="Parisi M.J."/>
            <person name="Parisi M."/>
            <person name="Parts L."/>
            <person name="Pedersen J.S."/>
            <person name="Pesole G."/>
            <person name="Phillippy A.M."/>
            <person name="Ponting C.P."/>
            <person name="Pop M."/>
            <person name="Porcelli D."/>
            <person name="Powell J.R."/>
            <person name="Prohaska S."/>
            <person name="Pruitt K."/>
            <person name="Puig M."/>
            <person name="Quesneville H."/>
            <person name="Ram K.R."/>
            <person name="Rand D."/>
            <person name="Rasmussen M.D."/>
            <person name="Reed L.K."/>
            <person name="Reenan R."/>
            <person name="Reily A."/>
            <person name="Remington K.A."/>
            <person name="Rieger T.T."/>
            <person name="Ritchie M.G."/>
            <person name="Robin C."/>
            <person name="Rogers Y.H."/>
            <person name="Rohde C."/>
            <person name="Rozas J."/>
            <person name="Rubenfield M.J."/>
            <person name="Ruiz A."/>
            <person name="Russo S."/>
            <person name="Salzberg S.L."/>
            <person name="Sanchez-Gracia A."/>
            <person name="Saranga D.J."/>
            <person name="Sato H."/>
            <person name="Schaeffer S.W."/>
            <person name="Schatz M.C."/>
            <person name="Schlenke T."/>
            <person name="Schwartz R."/>
            <person name="Segarra C."/>
            <person name="Singh R.S."/>
            <person name="Sirot L."/>
            <person name="Sirota M."/>
            <person name="Sisneros N.B."/>
            <person name="Smith C.D."/>
            <person name="Smith T.F."/>
            <person name="Spieth J."/>
            <person name="Stage D.E."/>
            <person name="Stark A."/>
            <person name="Stephan W."/>
            <person name="Strausberg R.L."/>
            <person name="Strempel S."/>
            <person name="Sturgill D."/>
            <person name="Sutton G."/>
            <person name="Sutton G.G."/>
            <person name="Tao W."/>
            <person name="Teichmann S."/>
            <person name="Tobari Y.N."/>
            <person name="Tomimura Y."/>
            <person name="Tsolas J.M."/>
            <person name="Valente V.L."/>
            <person name="Venter E."/>
            <person name="Venter J.C."/>
            <person name="Vicario S."/>
            <person name="Vieira F.G."/>
            <person name="Vilella A.J."/>
            <person name="Villasante A."/>
            <person name="Walenz B."/>
            <person name="Wang J."/>
            <person name="Wasserman M."/>
            <person name="Watts T."/>
            <person name="Wilson D."/>
            <person name="Wilson R.K."/>
            <person name="Wing R.A."/>
            <person name="Wolfner M.F."/>
            <person name="Wong A."/>
            <person name="Wong G.K."/>
            <person name="Wu C.I."/>
            <person name="Wu G."/>
            <person name="Yamamoto D."/>
            <person name="Yang H.P."/>
            <person name="Yang S.P."/>
            <person name="Yorke J.A."/>
            <person name="Yoshida K."/>
            <person name="Zdobnov E."/>
            <person name="Zhang P."/>
            <person name="Zhang Y."/>
            <person name="Zimin A.V."/>
            <person name="Baldwin J."/>
            <person name="Abdouelleil A."/>
            <person name="Abdulkadir J."/>
            <person name="Abebe A."/>
            <person name="Abera B."/>
            <person name="Abreu J."/>
            <person name="Acer S.C."/>
            <person name="Aftuck L."/>
            <person name="Alexander A."/>
            <person name="An P."/>
            <person name="Anderson E."/>
            <person name="Anderson S."/>
            <person name="Arachi H."/>
            <person name="Azer M."/>
            <person name="Bachantsang P."/>
            <person name="Barry A."/>
            <person name="Bayul T."/>
            <person name="Berlin A."/>
            <person name="Bessette D."/>
            <person name="Bloom T."/>
            <person name="Blye J."/>
            <person name="Boguslavskiy L."/>
            <person name="Bonnet C."/>
            <person name="Boukhgalter B."/>
            <person name="Bourzgui I."/>
            <person name="Brown A."/>
            <person name="Cahill P."/>
            <person name="Channer S."/>
            <person name="Cheshatsang Y."/>
            <person name="Chuda L."/>
            <person name="Citroen M."/>
            <person name="Collymore A."/>
            <person name="Cooke P."/>
            <person name="Costello M."/>
            <person name="D'Aco K."/>
            <person name="Daza R."/>
            <person name="De Haan G."/>
            <person name="DeGray S."/>
            <person name="DeMaso C."/>
            <person name="Dhargay N."/>
            <person name="Dooley K."/>
            <person name="Dooley E."/>
            <person name="Doricent M."/>
            <person name="Dorje P."/>
            <person name="Dorjee K."/>
            <person name="Dupes A."/>
            <person name="Elong R."/>
            <person name="Falk J."/>
            <person name="Farina A."/>
            <person name="Faro S."/>
            <person name="Ferguson D."/>
            <person name="Fisher S."/>
            <person name="Foley C.D."/>
            <person name="Franke A."/>
            <person name="Friedrich D."/>
            <person name="Gadbois L."/>
            <person name="Gearin G."/>
            <person name="Gearin C.R."/>
            <person name="Giannoukos G."/>
            <person name="Goode T."/>
            <person name="Graham J."/>
            <person name="Grandbois E."/>
            <person name="Grewal S."/>
            <person name="Gyaltsen K."/>
            <person name="Hafez N."/>
            <person name="Hagos B."/>
            <person name="Hall J."/>
            <person name="Henson C."/>
            <person name="Hollinger A."/>
            <person name="Honan T."/>
            <person name="Huard M.D."/>
            <person name="Hughes L."/>
            <person name="Hurhula B."/>
            <person name="Husby M.E."/>
            <person name="Kamat A."/>
            <person name="Kanga B."/>
            <person name="Kashin S."/>
            <person name="Khazanovich D."/>
            <person name="Kisner P."/>
            <person name="Lance K."/>
            <person name="Lara M."/>
            <person name="Lee W."/>
            <person name="Lennon N."/>
            <person name="Letendre F."/>
            <person name="LeVine R."/>
            <person name="Lipovsky A."/>
            <person name="Liu X."/>
            <person name="Liu J."/>
            <person name="Liu S."/>
            <person name="Lokyitsang T."/>
            <person name="Lokyitsang Y."/>
            <person name="Lubonja R."/>
            <person name="Lui A."/>
            <person name="MacDonald P."/>
            <person name="Magnisalis V."/>
            <person name="Maru K."/>
            <person name="Matthews C."/>
            <person name="McCusker W."/>
            <person name="McDonough S."/>
            <person name="Mehta T."/>
            <person name="Meldrim J."/>
            <person name="Meneus L."/>
            <person name="Mihai O."/>
            <person name="Mihalev A."/>
            <person name="Mihova T."/>
            <person name="Mittelman R."/>
            <person name="Mlenga V."/>
            <person name="Montmayeur A."/>
            <person name="Mulrain L."/>
            <person name="Navidi A."/>
            <person name="Naylor J."/>
            <person name="Negash T."/>
            <person name="Nguyen T."/>
            <person name="Nguyen N."/>
            <person name="Nicol R."/>
            <person name="Norbu C."/>
            <person name="Norbu N."/>
            <person name="Novod N."/>
            <person name="O'Neill B."/>
            <person name="Osman S."/>
            <person name="Markiewicz E."/>
            <person name="Oyono O.L."/>
            <person name="Patti C."/>
            <person name="Phunkhang P."/>
            <person name="Pierre F."/>
            <person name="Priest M."/>
            <person name="Raghuraman S."/>
            <person name="Rege F."/>
            <person name="Reyes R."/>
            <person name="Rise C."/>
            <person name="Rogov P."/>
            <person name="Ross K."/>
            <person name="Ryan E."/>
            <person name="Settipalli S."/>
            <person name="Shea T."/>
            <person name="Sherpa N."/>
            <person name="Shi L."/>
            <person name="Shih D."/>
            <person name="Sparrow T."/>
            <person name="Spaulding J."/>
            <person name="Stalker J."/>
            <person name="Stange-Thomann N."/>
            <person name="Stavropoulos S."/>
            <person name="Stone C."/>
            <person name="Strader C."/>
            <person name="Tesfaye S."/>
            <person name="Thomson T."/>
            <person name="Thoulutsang Y."/>
            <person name="Thoulutsang D."/>
            <person name="Topham K."/>
            <person name="Topping I."/>
            <person name="Tsamla T."/>
            <person name="Vassiliev H."/>
            <person name="Vo A."/>
            <person name="Wangchuk T."/>
            <person name="Wangdi T."/>
            <person name="Weiand M."/>
            <person name="Wilkinson J."/>
            <person name="Wilson A."/>
            <person name="Yadav S."/>
            <person name="Young G."/>
            <person name="Yu Q."/>
            <person name="Zembek L."/>
            <person name="Zhong D."/>
            <person name="Zimmer A."/>
            <person name="Zwirko Z."/>
            <person name="Jaffe D.B."/>
            <person name="Alvarez P."/>
            <person name="Brockman W."/>
            <person name="Butler J."/>
            <person name="Chin C."/>
            <person name="Gnerre S."/>
            <person name="Grabherr M."/>
            <person name="Kleber M."/>
            <person name="Mauceli E."/>
            <person name="MacCallum I."/>
        </authorList>
    </citation>
    <scope>NUCLEOTIDE SEQUENCE [LARGE SCALE GENOMIC DNA]</scope>
    <source>
        <strain evidence="11">Rob3c / Tucson 14021-0248.25</strain>
    </source>
</reference>
<dbReference type="PROSITE" id="PS50157">
    <property type="entry name" value="ZINC_FINGER_C2H2_2"/>
    <property type="match status" value="6"/>
</dbReference>
<accession>B4HIB6</accession>
<evidence type="ECO:0000313" key="10">
    <source>
        <dbReference type="EMBL" id="EDW42631.1"/>
    </source>
</evidence>
<dbReference type="SMART" id="SM00355">
    <property type="entry name" value="ZnF_C2H2"/>
    <property type="match status" value="7"/>
</dbReference>
<dbReference type="PROSITE" id="PS51915">
    <property type="entry name" value="ZAD"/>
    <property type="match status" value="1"/>
</dbReference>
<dbReference type="GO" id="GO:0005634">
    <property type="term" value="C:nucleus"/>
    <property type="evidence" value="ECO:0007669"/>
    <property type="project" value="InterPro"/>
</dbReference>
<evidence type="ECO:0000256" key="7">
    <source>
        <dbReference type="SAM" id="MobiDB-lite"/>
    </source>
</evidence>
<feature type="binding site" evidence="6">
    <location>
        <position position="8"/>
    </location>
    <ligand>
        <name>Zn(2+)</name>
        <dbReference type="ChEBI" id="CHEBI:29105"/>
    </ligand>
</feature>
<name>B4HIB6_DROSE</name>
<evidence type="ECO:0000256" key="4">
    <source>
        <dbReference type="ARBA" id="ARBA00022833"/>
    </source>
</evidence>
<evidence type="ECO:0000259" key="8">
    <source>
        <dbReference type="PROSITE" id="PS50157"/>
    </source>
</evidence>
<proteinExistence type="predicted"/>
<dbReference type="Gene3D" id="3.30.160.60">
    <property type="entry name" value="Classic Zinc Finger"/>
    <property type="match status" value="4"/>
</dbReference>
<dbReference type="GO" id="GO:0043565">
    <property type="term" value="F:sequence-specific DNA binding"/>
    <property type="evidence" value="ECO:0007669"/>
    <property type="project" value="TreeGrafter"/>
</dbReference>
<feature type="domain" description="C2H2-type" evidence="8">
    <location>
        <begin position="371"/>
        <end position="398"/>
    </location>
</feature>
<evidence type="ECO:0000256" key="5">
    <source>
        <dbReference type="PROSITE-ProRule" id="PRU00042"/>
    </source>
</evidence>
<feature type="domain" description="C2H2-type" evidence="8">
    <location>
        <begin position="340"/>
        <end position="368"/>
    </location>
</feature>
<dbReference type="SUPFAM" id="SSF57667">
    <property type="entry name" value="beta-beta-alpha zinc fingers"/>
    <property type="match status" value="4"/>
</dbReference>
<evidence type="ECO:0000256" key="3">
    <source>
        <dbReference type="ARBA" id="ARBA00022771"/>
    </source>
</evidence>
<feature type="binding site" evidence="6">
    <location>
        <position position="51"/>
    </location>
    <ligand>
        <name>Zn(2+)</name>
        <dbReference type="ChEBI" id="CHEBI:29105"/>
    </ligand>
</feature>
<dbReference type="SMR" id="B4HIB6"/>
<feature type="region of interest" description="Disordered" evidence="7">
    <location>
        <begin position="426"/>
        <end position="446"/>
    </location>
</feature>
<dbReference type="OrthoDB" id="8117402at2759"/>
<feature type="domain" description="C2H2-type" evidence="8">
    <location>
        <begin position="312"/>
        <end position="339"/>
    </location>
</feature>
<feature type="compositionally biased region" description="Polar residues" evidence="7">
    <location>
        <begin position="435"/>
        <end position="446"/>
    </location>
</feature>
<dbReference type="PROSITE" id="PS00028">
    <property type="entry name" value="ZINC_FINGER_C2H2_1"/>
    <property type="match status" value="6"/>
</dbReference>
<feature type="binding site" evidence="6">
    <location>
        <position position="5"/>
    </location>
    <ligand>
        <name>Zn(2+)</name>
        <dbReference type="ChEBI" id="CHEBI:29105"/>
    </ligand>
</feature>